<protein>
    <recommendedName>
        <fullName evidence="5">Protein kinase domain-containing protein</fullName>
    </recommendedName>
</protein>
<evidence type="ECO:0000256" key="1">
    <source>
        <dbReference type="ARBA" id="ARBA00022741"/>
    </source>
</evidence>
<proteinExistence type="predicted"/>
<dbReference type="Gene3D" id="1.10.510.10">
    <property type="entry name" value="Transferase(Phosphotransferase) domain 1"/>
    <property type="match status" value="1"/>
</dbReference>
<reference evidence="4" key="1">
    <citation type="submission" date="2021-01" db="EMBL/GenBank/DDBJ databases">
        <authorList>
            <person name="Corre E."/>
            <person name="Pelletier E."/>
            <person name="Niang G."/>
            <person name="Scheremetjew M."/>
            <person name="Finn R."/>
            <person name="Kale V."/>
            <person name="Holt S."/>
            <person name="Cochrane G."/>
            <person name="Meng A."/>
            <person name="Brown T."/>
            <person name="Cohen L."/>
        </authorList>
    </citation>
    <scope>NUCLEOTIDE SEQUENCE</scope>
    <source>
        <strain evidence="4">Pbaha01</strain>
    </source>
</reference>
<feature type="compositionally biased region" description="Pro residues" evidence="3">
    <location>
        <begin position="89"/>
        <end position="103"/>
    </location>
</feature>
<dbReference type="AlphaFoldDB" id="A0A7R9ZV44"/>
<dbReference type="PANTHER" id="PTHR45832">
    <property type="entry name" value="SERINE/THREONINE-PROTEIN KINASE SAMKA-RELATED-RELATED"/>
    <property type="match status" value="1"/>
</dbReference>
<evidence type="ECO:0000313" key="4">
    <source>
        <dbReference type="EMBL" id="CAD8344799.1"/>
    </source>
</evidence>
<dbReference type="InterPro" id="IPR011009">
    <property type="entry name" value="Kinase-like_dom_sf"/>
</dbReference>
<dbReference type="GO" id="GO:0005524">
    <property type="term" value="F:ATP binding"/>
    <property type="evidence" value="ECO:0007669"/>
    <property type="project" value="UniProtKB-KW"/>
</dbReference>
<keyword evidence="2" id="KW-0067">ATP-binding</keyword>
<accession>A0A7R9ZV44</accession>
<sequence length="282" mass="29993">MAEGQPPYYHIPPTRAMFVISNKPPTGLSDTKAFSKDFVDFLAEVLTVDTSARPSAQDLLRSNFLHRSPSEPPPAAALGATLGPRLAVAPPPASPGQPQPRGPSTPSAARQNSLHQRRPSGSLLLPAPPCLPPLDTQTPTLDAYATMTPAPDPSQFRRWQAQSPAGSLLAPSATAGAGEAEEADDAEADRVELVRRAREWVNRTVPMQTVEDDLDSPPPEKADKASFDVWDSDEEGVETRTRAEAQPEAGAGGPSGATPYFMQVLGKQWGADAAGPQPARRR</sequence>
<feature type="region of interest" description="Disordered" evidence="3">
    <location>
        <begin position="85"/>
        <end position="189"/>
    </location>
</feature>
<dbReference type="PANTHER" id="PTHR45832:SF18">
    <property type="entry name" value="SERINE_THREONINE-PROTEIN KINASE DST1"/>
    <property type="match status" value="1"/>
</dbReference>
<name>A0A7R9ZV44_9DINO</name>
<evidence type="ECO:0000256" key="3">
    <source>
        <dbReference type="SAM" id="MobiDB-lite"/>
    </source>
</evidence>
<dbReference type="SUPFAM" id="SSF56112">
    <property type="entry name" value="Protein kinase-like (PK-like)"/>
    <property type="match status" value="1"/>
</dbReference>
<gene>
    <name evidence="4" type="ORF">PBAH0796_LOCUS537</name>
</gene>
<dbReference type="InterPro" id="IPR051931">
    <property type="entry name" value="PAK3-like"/>
</dbReference>
<organism evidence="4">
    <name type="scientific">Pyrodinium bahamense</name>
    <dbReference type="NCBI Taxonomy" id="73915"/>
    <lineage>
        <taxon>Eukaryota</taxon>
        <taxon>Sar</taxon>
        <taxon>Alveolata</taxon>
        <taxon>Dinophyceae</taxon>
        <taxon>Gonyaulacales</taxon>
        <taxon>Pyrocystaceae</taxon>
        <taxon>Pyrodinium</taxon>
    </lineage>
</organism>
<evidence type="ECO:0008006" key="5">
    <source>
        <dbReference type="Google" id="ProtNLM"/>
    </source>
</evidence>
<evidence type="ECO:0000256" key="2">
    <source>
        <dbReference type="ARBA" id="ARBA00022840"/>
    </source>
</evidence>
<feature type="region of interest" description="Disordered" evidence="3">
    <location>
        <begin position="207"/>
        <end position="282"/>
    </location>
</feature>
<keyword evidence="1" id="KW-0547">Nucleotide-binding</keyword>
<dbReference type="EMBL" id="HBEG01001103">
    <property type="protein sequence ID" value="CAD8344799.1"/>
    <property type="molecule type" value="Transcribed_RNA"/>
</dbReference>